<reference evidence="1 2" key="1">
    <citation type="submission" date="2014-03" db="EMBL/GenBank/DDBJ databases">
        <title>Bradyrhizobium valentinum sp. nov., isolated from effective nodules of Lupinus mariae-josephae, a lupine endemic of basic-lime soils in Eastern Spain.</title>
        <authorList>
            <person name="Duran D."/>
            <person name="Rey L."/>
            <person name="Navarro A."/>
            <person name="Busquets A."/>
            <person name="Imperial J."/>
            <person name="Ruiz-Argueso T."/>
        </authorList>
    </citation>
    <scope>NUCLEOTIDE SEQUENCE [LARGE SCALE GENOMIC DNA]</scope>
    <source>
        <strain evidence="1 2">LmjM3</strain>
    </source>
</reference>
<dbReference type="STRING" id="1518501.CQ10_38095"/>
<comment type="caution">
    <text evidence="1">The sequence shown here is derived from an EMBL/GenBank/DDBJ whole genome shotgun (WGS) entry which is preliminary data.</text>
</comment>
<protein>
    <submittedName>
        <fullName evidence="1">Uncharacterized protein</fullName>
    </submittedName>
</protein>
<dbReference type="RefSeq" id="WP_057852796.1">
    <property type="nucleotide sequence ID" value="NZ_LLXX01000142.1"/>
</dbReference>
<evidence type="ECO:0000313" key="1">
    <source>
        <dbReference type="EMBL" id="KRR03276.1"/>
    </source>
</evidence>
<dbReference type="Proteomes" id="UP000051913">
    <property type="component" value="Unassembled WGS sequence"/>
</dbReference>
<organism evidence="1 2">
    <name type="scientific">Bradyrhizobium valentinum</name>
    <dbReference type="NCBI Taxonomy" id="1518501"/>
    <lineage>
        <taxon>Bacteria</taxon>
        <taxon>Pseudomonadati</taxon>
        <taxon>Pseudomonadota</taxon>
        <taxon>Alphaproteobacteria</taxon>
        <taxon>Hyphomicrobiales</taxon>
        <taxon>Nitrobacteraceae</taxon>
        <taxon>Bradyrhizobium</taxon>
    </lineage>
</organism>
<accession>A0A0R3L5S5</accession>
<dbReference type="EMBL" id="LLXX01000142">
    <property type="protein sequence ID" value="KRR03276.1"/>
    <property type="molecule type" value="Genomic_DNA"/>
</dbReference>
<name>A0A0R3L5S5_9BRAD</name>
<keyword evidence="2" id="KW-1185">Reference proteome</keyword>
<sequence>MGDSGNGFDAALIGDCRLFRLFAENYSHSVLGLLQHNRHFSDAPRWLCDFRSLGSIETIDKQQITQEEQLTAAAPQLSIDLHADGTGRVNLGGSAVTGPFRGPLVDLTQIEIATITLTPPFSDAKVAETKRSKLAADLQIALHKAGVETVAEAVAAITLRRDFETKRRGGGFRQS</sequence>
<gene>
    <name evidence="1" type="ORF">CP49_15180</name>
</gene>
<proteinExistence type="predicted"/>
<dbReference type="AlphaFoldDB" id="A0A0R3L5S5"/>
<evidence type="ECO:0000313" key="2">
    <source>
        <dbReference type="Proteomes" id="UP000051913"/>
    </source>
</evidence>